<accession>A0A293LGY7</accession>
<dbReference type="EMBL" id="GFWV01002408">
    <property type="protein sequence ID" value="MAA27138.1"/>
    <property type="molecule type" value="Transcribed_RNA"/>
</dbReference>
<protein>
    <submittedName>
        <fullName evidence="2">Uncharacterized protein</fullName>
    </submittedName>
</protein>
<reference evidence="2" key="1">
    <citation type="submission" date="2017-08" db="EMBL/GenBank/DDBJ databases">
        <title>Ornithodoros erraticus midgut genes differentially expressed after blood feeding.</title>
        <authorList>
            <person name="Oleaga A."/>
        </authorList>
    </citation>
    <scope>NUCLEOTIDE SEQUENCE</scope>
    <source>
        <strain evidence="2">Female</strain>
        <tissue evidence="2">Gut</tissue>
    </source>
</reference>
<name>A0A293LGY7_ORNER</name>
<sequence length="152" mass="17378">MRVSCITSSGTTHKRRWRRLALRMKANSQRREDSHPQTQQKKIPQRRTHRCMLILRKPNSDGDLQNPSTLEGNGVLTLEQCRANRCGRQKSTLFLSGMTSSPGSSHQRCLWEHAVAGTQRFYPTTNRNKSPSYIKDCDCFFISAAAYLNCMS</sequence>
<dbReference type="AlphaFoldDB" id="A0A293LGY7"/>
<evidence type="ECO:0000256" key="1">
    <source>
        <dbReference type="SAM" id="MobiDB-lite"/>
    </source>
</evidence>
<organism evidence="2">
    <name type="scientific">Ornithodoros erraticus</name>
    <name type="common">European soft tick</name>
    <name type="synonym">Alectorobius erraticus</name>
    <dbReference type="NCBI Taxonomy" id="265619"/>
    <lineage>
        <taxon>Eukaryota</taxon>
        <taxon>Metazoa</taxon>
        <taxon>Ecdysozoa</taxon>
        <taxon>Arthropoda</taxon>
        <taxon>Chelicerata</taxon>
        <taxon>Arachnida</taxon>
        <taxon>Acari</taxon>
        <taxon>Parasitiformes</taxon>
        <taxon>Ixodida</taxon>
        <taxon>Ixodoidea</taxon>
        <taxon>Argasidae</taxon>
        <taxon>Ornithodorinae</taxon>
        <taxon>Ornithodoros</taxon>
    </lineage>
</organism>
<proteinExistence type="predicted"/>
<feature type="region of interest" description="Disordered" evidence="1">
    <location>
        <begin position="25"/>
        <end position="47"/>
    </location>
</feature>
<evidence type="ECO:0000313" key="2">
    <source>
        <dbReference type="EMBL" id="MAA27138.1"/>
    </source>
</evidence>